<feature type="compositionally biased region" description="Low complexity" evidence="1">
    <location>
        <begin position="114"/>
        <end position="124"/>
    </location>
</feature>
<feature type="compositionally biased region" description="Low complexity" evidence="1">
    <location>
        <begin position="33"/>
        <end position="105"/>
    </location>
</feature>
<keyword evidence="3" id="KW-1185">Reference proteome</keyword>
<name>A0A7C8MT13_9PLEO</name>
<feature type="region of interest" description="Disordered" evidence="1">
    <location>
        <begin position="158"/>
        <end position="195"/>
    </location>
</feature>
<feature type="compositionally biased region" description="Basic and acidic residues" evidence="1">
    <location>
        <begin position="297"/>
        <end position="312"/>
    </location>
</feature>
<protein>
    <submittedName>
        <fullName evidence="2">Uncharacterized protein</fullName>
    </submittedName>
</protein>
<sequence>MPASSKPSSKPAPPSQTPTSKPATPAPPPPAPSSQKPATPSTPVQTPAASSKPAQASQQPAPSAAPSSKPVNSSIPASTPIANPPASSIPASSKPASTPVSSKPASTPPPAPQPNTMTSLPAQSSPAVVVVPVKPPPQSTPAVVVVPVSVPPQNYRRAVADVEPKDDVPHPYILPRGGKKNYNKHGPGILARHEPSAPLPTLTIYKTLPADADLNAAVTPPIPRLSSKPSPAASNSSPNKPSASPKAPSSAPKPSSSSTPAPPQKTESASRGPHWPYPYPAENPTTLVTKPVSATQTDKEEKKPDKTGGDGRRTLTLRQTVVLVAIVDVIATAASTSMLAATGV</sequence>
<reference evidence="2 3" key="1">
    <citation type="submission" date="2020-01" db="EMBL/GenBank/DDBJ databases">
        <authorList>
            <consortium name="DOE Joint Genome Institute"/>
            <person name="Haridas S."/>
            <person name="Albert R."/>
            <person name="Binder M."/>
            <person name="Bloem J."/>
            <person name="Labutti K."/>
            <person name="Salamov A."/>
            <person name="Andreopoulos B."/>
            <person name="Baker S.E."/>
            <person name="Barry K."/>
            <person name="Bills G."/>
            <person name="Bluhm B.H."/>
            <person name="Cannon C."/>
            <person name="Castanera R."/>
            <person name="Culley D.E."/>
            <person name="Daum C."/>
            <person name="Ezra D."/>
            <person name="Gonzalez J.B."/>
            <person name="Henrissat B."/>
            <person name="Kuo A."/>
            <person name="Liang C."/>
            <person name="Lipzen A."/>
            <person name="Lutzoni F."/>
            <person name="Magnuson J."/>
            <person name="Mondo S."/>
            <person name="Nolan M."/>
            <person name="Ohm R."/>
            <person name="Pangilinan J."/>
            <person name="Park H.-J.H."/>
            <person name="Ramirez L."/>
            <person name="Alfaro M."/>
            <person name="Sun H."/>
            <person name="Tritt A."/>
            <person name="Yoshinaga Y."/>
            <person name="Zwiers L.-H.L."/>
            <person name="Turgeon B.G."/>
            <person name="Goodwin S.B."/>
            <person name="Spatafora J.W."/>
            <person name="Crous P.W."/>
            <person name="Grigoriev I.V."/>
        </authorList>
    </citation>
    <scope>NUCLEOTIDE SEQUENCE [LARGE SCALE GENOMIC DNA]</scope>
    <source>
        <strain evidence="2 3">CBS 611.86</strain>
    </source>
</reference>
<accession>A0A7C8MT13</accession>
<dbReference type="Proteomes" id="UP000481861">
    <property type="component" value="Unassembled WGS sequence"/>
</dbReference>
<feature type="compositionally biased region" description="Polar residues" evidence="1">
    <location>
        <begin position="283"/>
        <end position="296"/>
    </location>
</feature>
<dbReference type="EMBL" id="JAADJZ010000003">
    <property type="protein sequence ID" value="KAF2876264.1"/>
    <property type="molecule type" value="Genomic_DNA"/>
</dbReference>
<gene>
    <name evidence="2" type="ORF">BDV95DRAFT_560336</name>
</gene>
<proteinExistence type="predicted"/>
<dbReference type="AlphaFoldDB" id="A0A7C8MT13"/>
<feature type="region of interest" description="Disordered" evidence="1">
    <location>
        <begin position="1"/>
        <end position="124"/>
    </location>
</feature>
<feature type="compositionally biased region" description="Basic and acidic residues" evidence="1">
    <location>
        <begin position="158"/>
        <end position="169"/>
    </location>
</feature>
<evidence type="ECO:0000313" key="2">
    <source>
        <dbReference type="EMBL" id="KAF2876264.1"/>
    </source>
</evidence>
<feature type="compositionally biased region" description="Low complexity" evidence="1">
    <location>
        <begin position="226"/>
        <end position="259"/>
    </location>
</feature>
<evidence type="ECO:0000313" key="3">
    <source>
        <dbReference type="Proteomes" id="UP000481861"/>
    </source>
</evidence>
<feature type="region of interest" description="Disordered" evidence="1">
    <location>
        <begin position="216"/>
        <end position="312"/>
    </location>
</feature>
<evidence type="ECO:0000256" key="1">
    <source>
        <dbReference type="SAM" id="MobiDB-lite"/>
    </source>
</evidence>
<organism evidence="2 3">
    <name type="scientific">Massariosphaeria phaeospora</name>
    <dbReference type="NCBI Taxonomy" id="100035"/>
    <lineage>
        <taxon>Eukaryota</taxon>
        <taxon>Fungi</taxon>
        <taxon>Dikarya</taxon>
        <taxon>Ascomycota</taxon>
        <taxon>Pezizomycotina</taxon>
        <taxon>Dothideomycetes</taxon>
        <taxon>Pleosporomycetidae</taxon>
        <taxon>Pleosporales</taxon>
        <taxon>Pleosporales incertae sedis</taxon>
        <taxon>Massariosphaeria</taxon>
    </lineage>
</organism>
<comment type="caution">
    <text evidence="2">The sequence shown here is derived from an EMBL/GenBank/DDBJ whole genome shotgun (WGS) entry which is preliminary data.</text>
</comment>